<gene>
    <name evidence="1" type="ORF">DPMN_053404</name>
</gene>
<evidence type="ECO:0000313" key="2">
    <source>
        <dbReference type="Proteomes" id="UP000828390"/>
    </source>
</evidence>
<proteinExistence type="predicted"/>
<reference evidence="1" key="2">
    <citation type="submission" date="2020-11" db="EMBL/GenBank/DDBJ databases">
        <authorList>
            <person name="McCartney M.A."/>
            <person name="Auch B."/>
            <person name="Kono T."/>
            <person name="Mallez S."/>
            <person name="Becker A."/>
            <person name="Gohl D.M."/>
            <person name="Silverstein K.A.T."/>
            <person name="Koren S."/>
            <person name="Bechman K.B."/>
            <person name="Herman A."/>
            <person name="Abrahante J.E."/>
            <person name="Garbe J."/>
        </authorList>
    </citation>
    <scope>NUCLEOTIDE SEQUENCE</scope>
    <source>
        <strain evidence="1">Duluth1</strain>
        <tissue evidence="1">Whole animal</tissue>
    </source>
</reference>
<comment type="caution">
    <text evidence="1">The sequence shown here is derived from an EMBL/GenBank/DDBJ whole genome shotgun (WGS) entry which is preliminary data.</text>
</comment>
<evidence type="ECO:0000313" key="1">
    <source>
        <dbReference type="EMBL" id="KAH3727467.1"/>
    </source>
</evidence>
<keyword evidence="2" id="KW-1185">Reference proteome</keyword>
<protein>
    <submittedName>
        <fullName evidence="1">Uncharacterized protein</fullName>
    </submittedName>
</protein>
<sequence length="127" mass="14879">MEQIETDASIGSDECKTGDCNEKLQEIYQQIRAAYNNSEVPEDERPLIPNNEFNYPSNVNEVRIQHSTNTRFLSVVWSVIGKLAMPFRTLRLRLHWEDLLISATVYRQQLTSINEKIYKSLKKSPFW</sequence>
<name>A0A9D4HNT3_DREPO</name>
<accession>A0A9D4HNT3</accession>
<dbReference type="Proteomes" id="UP000828390">
    <property type="component" value="Unassembled WGS sequence"/>
</dbReference>
<reference evidence="1" key="1">
    <citation type="journal article" date="2019" name="bioRxiv">
        <title>The Genome of the Zebra Mussel, Dreissena polymorpha: A Resource for Invasive Species Research.</title>
        <authorList>
            <person name="McCartney M.A."/>
            <person name="Auch B."/>
            <person name="Kono T."/>
            <person name="Mallez S."/>
            <person name="Zhang Y."/>
            <person name="Obille A."/>
            <person name="Becker A."/>
            <person name="Abrahante J.E."/>
            <person name="Garbe J."/>
            <person name="Badalamenti J.P."/>
            <person name="Herman A."/>
            <person name="Mangelson H."/>
            <person name="Liachko I."/>
            <person name="Sullivan S."/>
            <person name="Sone E.D."/>
            <person name="Koren S."/>
            <person name="Silverstein K.A.T."/>
            <person name="Beckman K.B."/>
            <person name="Gohl D.M."/>
        </authorList>
    </citation>
    <scope>NUCLEOTIDE SEQUENCE</scope>
    <source>
        <strain evidence="1">Duluth1</strain>
        <tissue evidence="1">Whole animal</tissue>
    </source>
</reference>
<organism evidence="1 2">
    <name type="scientific">Dreissena polymorpha</name>
    <name type="common">Zebra mussel</name>
    <name type="synonym">Mytilus polymorpha</name>
    <dbReference type="NCBI Taxonomy" id="45954"/>
    <lineage>
        <taxon>Eukaryota</taxon>
        <taxon>Metazoa</taxon>
        <taxon>Spiralia</taxon>
        <taxon>Lophotrochozoa</taxon>
        <taxon>Mollusca</taxon>
        <taxon>Bivalvia</taxon>
        <taxon>Autobranchia</taxon>
        <taxon>Heteroconchia</taxon>
        <taxon>Euheterodonta</taxon>
        <taxon>Imparidentia</taxon>
        <taxon>Neoheterodontei</taxon>
        <taxon>Myida</taxon>
        <taxon>Dreissenoidea</taxon>
        <taxon>Dreissenidae</taxon>
        <taxon>Dreissena</taxon>
    </lineage>
</organism>
<dbReference type="EMBL" id="JAIWYP010000012">
    <property type="protein sequence ID" value="KAH3727467.1"/>
    <property type="molecule type" value="Genomic_DNA"/>
</dbReference>
<dbReference type="AlphaFoldDB" id="A0A9D4HNT3"/>